<gene>
    <name evidence="1" type="ORF">V1517DRAFT_327015</name>
</gene>
<organism evidence="1 2">
    <name type="scientific">Lipomyces orientalis</name>
    <dbReference type="NCBI Taxonomy" id="1233043"/>
    <lineage>
        <taxon>Eukaryota</taxon>
        <taxon>Fungi</taxon>
        <taxon>Dikarya</taxon>
        <taxon>Ascomycota</taxon>
        <taxon>Saccharomycotina</taxon>
        <taxon>Lipomycetes</taxon>
        <taxon>Lipomycetales</taxon>
        <taxon>Lipomycetaceae</taxon>
        <taxon>Lipomyces</taxon>
    </lineage>
</organism>
<sequence length="350" mass="39437">MGKLVDRVSKPSSSGNRHLPPSDFGALMSIEKINDNHYRSLKTPFKPAQAPGVFGGHLLAQSLYVASKTVPRLYICNNMQAQFLHGNTDSVPFHYLIERVRDGSRYLVRSVRVFQYIPSHIRNSRPSGKSEDKATLVFTALVSFKKIEEPGQIVIVKDGEDEGFEKWSHRPPAPVLAIKPEECSSAPDIDIPKWIEWASDESNQYIQIQHAIDVRKVPHTYARQEEEFASRKMYHYYKSVTKIDDDPNLHLSAHIYASDRNSLFIASRIIGKADSIEQVTSLTHAIVFFPPSSLDNKSFAPADDGWSLMESWTGRSGDGRILYSGRLYDEQGCMIAEFLQDGMAIFSGKL</sequence>
<evidence type="ECO:0000313" key="1">
    <source>
        <dbReference type="EMBL" id="KAK9321270.1"/>
    </source>
</evidence>
<keyword evidence="2" id="KW-1185">Reference proteome</keyword>
<dbReference type="EMBL" id="MU970103">
    <property type="protein sequence ID" value="KAK9321270.1"/>
    <property type="molecule type" value="Genomic_DNA"/>
</dbReference>
<accession>A0ACC3TKU7</accession>
<evidence type="ECO:0000313" key="2">
    <source>
        <dbReference type="Proteomes" id="UP001489719"/>
    </source>
</evidence>
<protein>
    <submittedName>
        <fullName evidence="1">Thioesterase-like superfamily-domain-containing protein</fullName>
    </submittedName>
</protein>
<name>A0ACC3TKU7_9ASCO</name>
<reference evidence="2" key="1">
    <citation type="journal article" date="2024" name="Front. Bioeng. Biotechnol.">
        <title>Genome-scale model development and genomic sequencing of the oleaginous clade Lipomyces.</title>
        <authorList>
            <person name="Czajka J.J."/>
            <person name="Han Y."/>
            <person name="Kim J."/>
            <person name="Mondo S.J."/>
            <person name="Hofstad B.A."/>
            <person name="Robles A."/>
            <person name="Haridas S."/>
            <person name="Riley R."/>
            <person name="LaButti K."/>
            <person name="Pangilinan J."/>
            <person name="Andreopoulos W."/>
            <person name="Lipzen A."/>
            <person name="Yan J."/>
            <person name="Wang M."/>
            <person name="Ng V."/>
            <person name="Grigoriev I.V."/>
            <person name="Spatafora J.W."/>
            <person name="Magnuson J.K."/>
            <person name="Baker S.E."/>
            <person name="Pomraning K.R."/>
        </authorList>
    </citation>
    <scope>NUCLEOTIDE SEQUENCE [LARGE SCALE GENOMIC DNA]</scope>
    <source>
        <strain evidence="2">CBS 10300</strain>
    </source>
</reference>
<dbReference type="Proteomes" id="UP001489719">
    <property type="component" value="Unassembled WGS sequence"/>
</dbReference>
<proteinExistence type="predicted"/>
<comment type="caution">
    <text evidence="1">The sequence shown here is derived from an EMBL/GenBank/DDBJ whole genome shotgun (WGS) entry which is preliminary data.</text>
</comment>